<dbReference type="GO" id="GO:0016020">
    <property type="term" value="C:membrane"/>
    <property type="evidence" value="ECO:0007669"/>
    <property type="project" value="InterPro"/>
</dbReference>
<keyword evidence="3 7" id="KW-0560">Oxidoreductase</keyword>
<dbReference type="CDD" id="cd10280">
    <property type="entry name" value="PQQ_mGDH"/>
    <property type="match status" value="1"/>
</dbReference>
<evidence type="ECO:0000256" key="5">
    <source>
        <dbReference type="SAM" id="Phobius"/>
    </source>
</evidence>
<dbReference type="NCBIfam" id="TIGR03074">
    <property type="entry name" value="PQQ_membr_DH"/>
    <property type="match status" value="1"/>
</dbReference>
<evidence type="ECO:0000313" key="7">
    <source>
        <dbReference type="EMBL" id="NYE85122.1"/>
    </source>
</evidence>
<name>A0A7Y9IXX0_9BURK</name>
<keyword evidence="5" id="KW-0472">Membrane</keyword>
<dbReference type="Proteomes" id="UP000542125">
    <property type="component" value="Unassembled WGS sequence"/>
</dbReference>
<dbReference type="AlphaFoldDB" id="A0A7Y9IXX0"/>
<evidence type="ECO:0000256" key="3">
    <source>
        <dbReference type="ARBA" id="ARBA00023002"/>
    </source>
</evidence>
<dbReference type="SMART" id="SM00564">
    <property type="entry name" value="PQQ"/>
    <property type="match status" value="5"/>
</dbReference>
<keyword evidence="5" id="KW-0812">Transmembrane</keyword>
<dbReference type="GO" id="GO:0008876">
    <property type="term" value="F:quinoprotein glucose dehydrogenase activity"/>
    <property type="evidence" value="ECO:0007669"/>
    <property type="project" value="UniProtKB-EC"/>
</dbReference>
<dbReference type="Pfam" id="PF01011">
    <property type="entry name" value="PQQ"/>
    <property type="match status" value="1"/>
</dbReference>
<feature type="region of interest" description="Disordered" evidence="4">
    <location>
        <begin position="542"/>
        <end position="562"/>
    </location>
</feature>
<accession>A0A7Y9IXX0</accession>
<gene>
    <name evidence="7" type="ORF">FHW18_004429</name>
</gene>
<dbReference type="EMBL" id="JACBYR010000002">
    <property type="protein sequence ID" value="NYE85122.1"/>
    <property type="molecule type" value="Genomic_DNA"/>
</dbReference>
<evidence type="ECO:0000313" key="8">
    <source>
        <dbReference type="Proteomes" id="UP000542125"/>
    </source>
</evidence>
<evidence type="ECO:0000256" key="1">
    <source>
        <dbReference type="ARBA" id="ARBA00001931"/>
    </source>
</evidence>
<organism evidence="7 8">
    <name type="scientific">Pigmentiphaga litoralis</name>
    <dbReference type="NCBI Taxonomy" id="516702"/>
    <lineage>
        <taxon>Bacteria</taxon>
        <taxon>Pseudomonadati</taxon>
        <taxon>Pseudomonadota</taxon>
        <taxon>Betaproteobacteria</taxon>
        <taxon>Burkholderiales</taxon>
        <taxon>Alcaligenaceae</taxon>
        <taxon>Pigmentiphaga</taxon>
    </lineage>
</organism>
<dbReference type="PANTHER" id="PTHR32303">
    <property type="entry name" value="QUINOPROTEIN ALCOHOL DEHYDROGENASE (CYTOCHROME C)"/>
    <property type="match status" value="1"/>
</dbReference>
<keyword evidence="5" id="KW-1133">Transmembrane helix</keyword>
<dbReference type="InterPro" id="IPR011047">
    <property type="entry name" value="Quinoprotein_ADH-like_sf"/>
</dbReference>
<dbReference type="InterPro" id="IPR017511">
    <property type="entry name" value="PQQ_mDH"/>
</dbReference>
<dbReference type="SUPFAM" id="SSF50998">
    <property type="entry name" value="Quinoprotein alcohol dehydrogenase-like"/>
    <property type="match status" value="1"/>
</dbReference>
<protein>
    <submittedName>
        <fullName evidence="7">Quinoprotein glucose dehydrogenase</fullName>
        <ecNumber evidence="7">1.1.5.2</ecNumber>
    </submittedName>
</protein>
<comment type="similarity">
    <text evidence="2">Belongs to the bacterial PQQ dehydrogenase family.</text>
</comment>
<comment type="caution">
    <text evidence="7">The sequence shown here is derived from an EMBL/GenBank/DDBJ whole genome shotgun (WGS) entry which is preliminary data.</text>
</comment>
<keyword evidence="8" id="KW-1185">Reference proteome</keyword>
<dbReference type="Gene3D" id="2.140.10.10">
    <property type="entry name" value="Quinoprotein alcohol dehydrogenase-like superfamily"/>
    <property type="match status" value="1"/>
</dbReference>
<feature type="transmembrane region" description="Helical" evidence="5">
    <location>
        <begin position="118"/>
        <end position="142"/>
    </location>
</feature>
<sequence>MGISLVTVGGSPFYIVMGLGLILSGVLIMRRRRAAFGVYAVVLLLTLVWSLWEVGFDKWQLIPRGALLAVLGLWLALPFVARRLNNGQVARQNNVDPISKRLKAQDGRRGIAPLWKGAHGLLAGVMGLLIVLTIGMCFYDPFPTEGSLPTTQADAVPPPAIPGTAPFPADDWVAYGGNNLGQRYSSLKDINLDNVGKLKLAWEYHTGDLRDPARDASEYTFEATPLKVNGMLYLCTPHNRIVALDPATGKERWKFDPVVEPDAMLQHQTCRGVSYHDEDAAAAGRAGAAGAGGAAAGAAVSTPAAGATADCRRRVVATTTDGRLFAVDANTGKLCQGFGEGGYVNLLKGLTNIRKSTYMQTSPPTVTRDLAIVGGSIIDNAYVNNPSGVTRAFDVRTGKLVWNFDAGNPSDTRPLPEGRTYTPNSATSWTIFAADEALGLVYVPLGNKSPDQLGIDRSIDDEAYTDTVVALDLKTGSPIWRFQTSHHDLWDRDNPSQPSLLDLTVQGAQVPSLVLPTKGGNLFVLDRRNGKPVLPVEEVKVSTETDVPGEKPSPTQPVSSLNFIPPALKERDMWGTTPIDQLMCRITFNKHRYDGNPWTPPTIAGSLVYPGNIGVFNWGSVAVDPVRQVLIGTPVRLAYLYHFVERPEYQQKPDQRMVTKDGKPVFNENFGARFAVSIQHFRSGLGLPCQAPPWGTMAGVDLKSGETAWMRRNGTVKDQKTSFLPFPFPIPLPMGIISHGGTLMTGGGVSFTAATLDNYLRAYNVSTGEELWKARLPAGGQATPMTYRGADGKQYVVLAAGGHGSIGTTPGDSVLAYTLEE</sequence>
<feature type="domain" description="Pyrrolo-quinoline quinone repeat" evidence="6">
    <location>
        <begin position="172"/>
        <end position="796"/>
    </location>
</feature>
<feature type="transmembrane region" description="Helical" evidence="5">
    <location>
        <begin position="61"/>
        <end position="81"/>
    </location>
</feature>
<feature type="transmembrane region" description="Helical" evidence="5">
    <location>
        <begin position="12"/>
        <end position="29"/>
    </location>
</feature>
<evidence type="ECO:0000256" key="4">
    <source>
        <dbReference type="SAM" id="MobiDB-lite"/>
    </source>
</evidence>
<proteinExistence type="inferred from homology"/>
<reference evidence="7 8" key="1">
    <citation type="submission" date="2020-07" db="EMBL/GenBank/DDBJ databases">
        <title>Genomic Encyclopedia of Type Strains, Phase IV (KMG-V): Genome sequencing to study the core and pangenomes of soil and plant-associated prokaryotes.</title>
        <authorList>
            <person name="Whitman W."/>
        </authorList>
    </citation>
    <scope>NUCLEOTIDE SEQUENCE [LARGE SCALE GENOMIC DNA]</scope>
    <source>
        <strain evidence="7 8">SAS40</strain>
    </source>
</reference>
<dbReference type="InterPro" id="IPR002372">
    <property type="entry name" value="PQQ_rpt_dom"/>
</dbReference>
<evidence type="ECO:0000259" key="6">
    <source>
        <dbReference type="Pfam" id="PF01011"/>
    </source>
</evidence>
<dbReference type="InterPro" id="IPR018391">
    <property type="entry name" value="PQQ_b-propeller_rpt"/>
</dbReference>
<dbReference type="EC" id="1.1.5.2" evidence="7"/>
<evidence type="ECO:0000256" key="2">
    <source>
        <dbReference type="ARBA" id="ARBA00008156"/>
    </source>
</evidence>
<feature type="transmembrane region" description="Helical" evidence="5">
    <location>
        <begin position="36"/>
        <end position="55"/>
    </location>
</feature>
<comment type="cofactor">
    <cofactor evidence="1">
        <name>pyrroloquinoline quinone</name>
        <dbReference type="ChEBI" id="CHEBI:58442"/>
    </cofactor>
</comment>
<dbReference type="GO" id="GO:0048038">
    <property type="term" value="F:quinone binding"/>
    <property type="evidence" value="ECO:0007669"/>
    <property type="project" value="InterPro"/>
</dbReference>
<dbReference type="PANTHER" id="PTHR32303:SF4">
    <property type="entry name" value="QUINOPROTEIN GLUCOSE DEHYDROGENASE"/>
    <property type="match status" value="1"/>
</dbReference>